<dbReference type="EMBL" id="JGYD01000025">
    <property type="protein sequence ID" value="KSV17258.1"/>
    <property type="molecule type" value="Genomic_DNA"/>
</dbReference>
<dbReference type="PATRIC" id="fig|61435.5.peg.1519"/>
<feature type="signal peptide" evidence="2">
    <location>
        <begin position="1"/>
        <end position="25"/>
    </location>
</feature>
<feature type="transmembrane region" description="Helical" evidence="1">
    <location>
        <begin position="258"/>
        <end position="277"/>
    </location>
</feature>
<evidence type="ECO:0000313" key="3">
    <source>
        <dbReference type="EMBL" id="KSV17258.1"/>
    </source>
</evidence>
<organism evidence="3 4">
    <name type="scientific">Dehalococcoides mccartyi</name>
    <dbReference type="NCBI Taxonomy" id="61435"/>
    <lineage>
        <taxon>Bacteria</taxon>
        <taxon>Bacillati</taxon>
        <taxon>Chloroflexota</taxon>
        <taxon>Dehalococcoidia</taxon>
        <taxon>Dehalococcoidales</taxon>
        <taxon>Dehalococcoidaceae</taxon>
        <taxon>Dehalococcoides</taxon>
    </lineage>
</organism>
<sequence>MKKILCSLALAVALVLGSPASQVMAVDPTTPTTFSIDDVQVVHNIVETGDSLYAFKYTIAYDSGQPTTPANKLFHFRLMDTDGVTQMGAVEPYAYADSGYGMGYSAFYFTADESPTWETALVLKMVGSPQYWESPPEVNYTLTGSDYSQLDTKSENQVLMGNWIIEVCRTLEINWEVKLLTETNQGTILNDTGAAYGKGTIPGLQTMCPKIFSVQNQTIDTSKRDWNPIKIDEWKLQWDGTVIGAFLDGLSELFSMDWQVVTSFGVGVLVILLFVWGQSKWADNQAAMIAGIHVLNGSTLMGFLHPAILAILTLFYALYLGYLFMGKHA</sequence>
<keyword evidence="1" id="KW-1133">Transmembrane helix</keyword>
<feature type="transmembrane region" description="Helical" evidence="1">
    <location>
        <begin position="298"/>
        <end position="319"/>
    </location>
</feature>
<evidence type="ECO:0000256" key="1">
    <source>
        <dbReference type="SAM" id="Phobius"/>
    </source>
</evidence>
<dbReference type="Proteomes" id="UP000053577">
    <property type="component" value="Unassembled WGS sequence"/>
</dbReference>
<feature type="chain" id="PRO_5006894121" evidence="2">
    <location>
        <begin position="26"/>
        <end position="329"/>
    </location>
</feature>
<keyword evidence="1" id="KW-0812">Transmembrane</keyword>
<accession>A0A0V8M0G9</accession>
<dbReference type="RefSeq" id="WP_058292721.1">
    <property type="nucleotide sequence ID" value="NZ_CP019865.1"/>
</dbReference>
<keyword evidence="2" id="KW-0732">Signal</keyword>
<name>A0A0V8M0G9_9CHLR</name>
<gene>
    <name evidence="3" type="ORF">DA01_07745</name>
</gene>
<keyword evidence="1" id="KW-0472">Membrane</keyword>
<proteinExistence type="predicted"/>
<comment type="caution">
    <text evidence="3">The sequence shown here is derived from an EMBL/GenBank/DDBJ whole genome shotgun (WGS) entry which is preliminary data.</text>
</comment>
<evidence type="ECO:0000256" key="2">
    <source>
        <dbReference type="SAM" id="SignalP"/>
    </source>
</evidence>
<dbReference type="AlphaFoldDB" id="A0A0V8M0G9"/>
<reference evidence="3 4" key="1">
    <citation type="journal article" date="2015" name="Sci. Rep.">
        <title>A comparative genomics and reductive dehalogenase gene transcription study of two chloroethene-respiring bacteria, Dehalococcoides mccartyi strains MB and 11a.</title>
        <authorList>
            <person name="Low A."/>
            <person name="Shen Z."/>
            <person name="Cheng D."/>
            <person name="Rogers M.J."/>
            <person name="Lee P.K."/>
            <person name="He J."/>
        </authorList>
    </citation>
    <scope>NUCLEOTIDE SEQUENCE [LARGE SCALE GENOMIC DNA]</scope>
    <source>
        <strain evidence="3 4">MB</strain>
    </source>
</reference>
<protein>
    <submittedName>
        <fullName evidence="3">Uncharacterized protein</fullName>
    </submittedName>
</protein>
<evidence type="ECO:0000313" key="4">
    <source>
        <dbReference type="Proteomes" id="UP000053577"/>
    </source>
</evidence>